<dbReference type="EMBL" id="CP059066">
    <property type="protein sequence ID" value="QSQ09561.1"/>
    <property type="molecule type" value="Genomic_DNA"/>
</dbReference>
<dbReference type="Pfam" id="PF02568">
    <property type="entry name" value="ThiI"/>
    <property type="match status" value="1"/>
</dbReference>
<evidence type="ECO:0000256" key="3">
    <source>
        <dbReference type="ARBA" id="ARBA00022490"/>
    </source>
</evidence>
<keyword evidence="6 19" id="KW-0547">Nucleotide-binding</keyword>
<dbReference type="GO" id="GO:0009228">
    <property type="term" value="P:thiamine biosynthetic process"/>
    <property type="evidence" value="ECO:0007669"/>
    <property type="project" value="UniProtKB-KW"/>
</dbReference>
<evidence type="ECO:0000256" key="2">
    <source>
        <dbReference type="ARBA" id="ARBA00004948"/>
    </source>
</evidence>
<dbReference type="InterPro" id="IPR049961">
    <property type="entry name" value="ThiI_N"/>
</dbReference>
<dbReference type="CDD" id="cd11716">
    <property type="entry name" value="THUMP_ThiI"/>
    <property type="match status" value="1"/>
</dbReference>
<dbReference type="UniPathway" id="UPA00060"/>
<dbReference type="SMART" id="SM00981">
    <property type="entry name" value="THUMP"/>
    <property type="match status" value="1"/>
</dbReference>
<dbReference type="GO" id="GO:0002937">
    <property type="term" value="P:tRNA 4-thiouridine biosynthesis"/>
    <property type="evidence" value="ECO:0007669"/>
    <property type="project" value="TreeGrafter"/>
</dbReference>
<feature type="binding site" evidence="19">
    <location>
        <position position="263"/>
    </location>
    <ligand>
        <name>ATP</name>
        <dbReference type="ChEBI" id="CHEBI:30616"/>
    </ligand>
</feature>
<dbReference type="SUPFAM" id="SSF52402">
    <property type="entry name" value="Adenine nucleotide alpha hydrolases-like"/>
    <property type="match status" value="1"/>
</dbReference>
<dbReference type="PANTHER" id="PTHR43209">
    <property type="entry name" value="TRNA SULFURTRANSFERASE"/>
    <property type="match status" value="1"/>
</dbReference>
<evidence type="ECO:0000256" key="4">
    <source>
        <dbReference type="ARBA" id="ARBA00022555"/>
    </source>
</evidence>
<dbReference type="CDD" id="cd01712">
    <property type="entry name" value="PPase_ThiI"/>
    <property type="match status" value="1"/>
</dbReference>
<evidence type="ECO:0000259" key="20">
    <source>
        <dbReference type="PROSITE" id="PS51165"/>
    </source>
</evidence>
<feature type="binding site" evidence="19">
    <location>
        <begin position="206"/>
        <end position="207"/>
    </location>
    <ligand>
        <name>ATP</name>
        <dbReference type="ChEBI" id="CHEBI:30616"/>
    </ligand>
</feature>
<comment type="subcellular location">
    <subcellularLocation>
        <location evidence="1 19">Cytoplasm</location>
    </subcellularLocation>
</comment>
<evidence type="ECO:0000313" key="22">
    <source>
        <dbReference type="Proteomes" id="UP000662904"/>
    </source>
</evidence>
<gene>
    <name evidence="19 21" type="primary">thiI</name>
    <name evidence="21" type="ORF">H0A61_01934</name>
</gene>
<reference evidence="21" key="1">
    <citation type="submission" date="2020-07" db="EMBL/GenBank/DDBJ databases">
        <title>Koleobacter methoxysyntrophicus gen. nov., sp. nov., a novel anaerobic bacterium isolated from deep subsurface oil field and proposal of Koleobacterales ord. nov. in the phylum Firmicutes.</title>
        <authorList>
            <person name="Sakamoto S."/>
            <person name="Tamaki H."/>
        </authorList>
    </citation>
    <scope>NUCLEOTIDE SEQUENCE</scope>
    <source>
        <strain evidence="21">NRmbB1</strain>
    </source>
</reference>
<evidence type="ECO:0000313" key="21">
    <source>
        <dbReference type="EMBL" id="QSQ09561.1"/>
    </source>
</evidence>
<dbReference type="GO" id="GO:0009229">
    <property type="term" value="P:thiamine diphosphate biosynthetic process"/>
    <property type="evidence" value="ECO:0007669"/>
    <property type="project" value="UniProtKB-UniRule"/>
</dbReference>
<dbReference type="NCBIfam" id="TIGR00342">
    <property type="entry name" value="tRNA uracil 4-sulfurtransferase ThiI"/>
    <property type="match status" value="1"/>
</dbReference>
<evidence type="ECO:0000256" key="10">
    <source>
        <dbReference type="ARBA" id="ARBA00050570"/>
    </source>
</evidence>
<evidence type="ECO:0000256" key="5">
    <source>
        <dbReference type="ARBA" id="ARBA00022679"/>
    </source>
</evidence>
<dbReference type="Pfam" id="PF02926">
    <property type="entry name" value="THUMP"/>
    <property type="match status" value="1"/>
</dbReference>
<dbReference type="GO" id="GO:0140741">
    <property type="term" value="F:tRNA-uracil-4 sulfurtransferase activity"/>
    <property type="evidence" value="ECO:0007669"/>
    <property type="project" value="UniProtKB-EC"/>
</dbReference>
<evidence type="ECO:0000256" key="14">
    <source>
        <dbReference type="ARBA" id="ARBA00066827"/>
    </source>
</evidence>
<evidence type="ECO:0000256" key="7">
    <source>
        <dbReference type="ARBA" id="ARBA00022840"/>
    </source>
</evidence>
<dbReference type="Proteomes" id="UP000662904">
    <property type="component" value="Chromosome"/>
</dbReference>
<evidence type="ECO:0000256" key="19">
    <source>
        <dbReference type="HAMAP-Rule" id="MF_00021"/>
    </source>
</evidence>
<dbReference type="Pfam" id="PF22025">
    <property type="entry name" value="ThiI_fer"/>
    <property type="match status" value="1"/>
</dbReference>
<dbReference type="InterPro" id="IPR049962">
    <property type="entry name" value="THUMP_ThiI"/>
</dbReference>
<evidence type="ECO:0000256" key="16">
    <source>
        <dbReference type="ARBA" id="ARBA00075337"/>
    </source>
</evidence>
<keyword evidence="7 19" id="KW-0067">ATP-binding</keyword>
<keyword evidence="8 19" id="KW-0694">RNA-binding</keyword>
<dbReference type="GO" id="GO:0000049">
    <property type="term" value="F:tRNA binding"/>
    <property type="evidence" value="ECO:0007669"/>
    <property type="project" value="UniProtKB-UniRule"/>
</dbReference>
<feature type="domain" description="THUMP" evidence="20">
    <location>
        <begin position="58"/>
        <end position="165"/>
    </location>
</feature>
<dbReference type="InterPro" id="IPR003720">
    <property type="entry name" value="tRNA_STrfase"/>
</dbReference>
<feature type="binding site" evidence="19">
    <location>
        <begin position="181"/>
        <end position="182"/>
    </location>
    <ligand>
        <name>ATP</name>
        <dbReference type="ChEBI" id="CHEBI:30616"/>
    </ligand>
</feature>
<feature type="binding site" evidence="19">
    <location>
        <position position="285"/>
    </location>
    <ligand>
        <name>ATP</name>
        <dbReference type="ChEBI" id="CHEBI:30616"/>
    </ligand>
</feature>
<dbReference type="FunFam" id="3.40.50.620:FF:000053">
    <property type="entry name" value="Probable tRNA sulfurtransferase"/>
    <property type="match status" value="1"/>
</dbReference>
<evidence type="ECO:0000256" key="17">
    <source>
        <dbReference type="ARBA" id="ARBA00077849"/>
    </source>
</evidence>
<comment type="catalytic activity">
    <reaction evidence="10 19">
        <text>[ThiI sulfur-carrier protein]-S-sulfanyl-L-cysteine + a uridine in tRNA + 2 reduced [2Fe-2S]-[ferredoxin] + ATP + H(+) = [ThiI sulfur-carrier protein]-L-cysteine + a 4-thiouridine in tRNA + 2 oxidized [2Fe-2S]-[ferredoxin] + AMP + diphosphate</text>
        <dbReference type="Rhea" id="RHEA:24176"/>
        <dbReference type="Rhea" id="RHEA-COMP:10000"/>
        <dbReference type="Rhea" id="RHEA-COMP:10001"/>
        <dbReference type="Rhea" id="RHEA-COMP:13337"/>
        <dbReference type="Rhea" id="RHEA-COMP:13338"/>
        <dbReference type="Rhea" id="RHEA-COMP:13339"/>
        <dbReference type="Rhea" id="RHEA-COMP:13340"/>
        <dbReference type="ChEBI" id="CHEBI:15378"/>
        <dbReference type="ChEBI" id="CHEBI:29950"/>
        <dbReference type="ChEBI" id="CHEBI:30616"/>
        <dbReference type="ChEBI" id="CHEBI:33019"/>
        <dbReference type="ChEBI" id="CHEBI:33737"/>
        <dbReference type="ChEBI" id="CHEBI:33738"/>
        <dbReference type="ChEBI" id="CHEBI:61963"/>
        <dbReference type="ChEBI" id="CHEBI:65315"/>
        <dbReference type="ChEBI" id="CHEBI:136798"/>
        <dbReference type="ChEBI" id="CHEBI:456215"/>
        <dbReference type="EC" id="2.8.1.4"/>
    </reaction>
</comment>
<accession>A0A8A0RMD0</accession>
<evidence type="ECO:0000256" key="12">
    <source>
        <dbReference type="ARBA" id="ARBA00058382"/>
    </source>
</evidence>
<evidence type="ECO:0000256" key="9">
    <source>
        <dbReference type="ARBA" id="ARBA00022977"/>
    </source>
</evidence>
<dbReference type="EC" id="2.8.1.4" evidence="14 19"/>
<feature type="binding site" evidence="19">
    <location>
        <position position="294"/>
    </location>
    <ligand>
        <name>ATP</name>
        <dbReference type="ChEBI" id="CHEBI:30616"/>
    </ligand>
</feature>
<evidence type="ECO:0000256" key="18">
    <source>
        <dbReference type="ARBA" id="ARBA00080570"/>
    </source>
</evidence>
<dbReference type="HAMAP" id="MF_00021">
    <property type="entry name" value="ThiI"/>
    <property type="match status" value="1"/>
</dbReference>
<keyword evidence="9 19" id="KW-0784">Thiamine biosynthesis</keyword>
<dbReference type="InterPro" id="IPR050102">
    <property type="entry name" value="tRNA_sulfurtransferase_ThiI"/>
</dbReference>
<dbReference type="GO" id="GO:0005524">
    <property type="term" value="F:ATP binding"/>
    <property type="evidence" value="ECO:0007669"/>
    <property type="project" value="UniProtKB-UniRule"/>
</dbReference>
<dbReference type="RefSeq" id="WP_206706913.1">
    <property type="nucleotide sequence ID" value="NZ_CP059066.1"/>
</dbReference>
<comment type="catalytic activity">
    <reaction evidence="11 19">
        <text>[ThiS sulfur-carrier protein]-C-terminal Gly-Gly-AMP + S-sulfanyl-L-cysteinyl-[cysteine desulfurase] + AH2 = [ThiS sulfur-carrier protein]-C-terminal-Gly-aminoethanethioate + L-cysteinyl-[cysteine desulfurase] + A + AMP + 2 H(+)</text>
        <dbReference type="Rhea" id="RHEA:43340"/>
        <dbReference type="Rhea" id="RHEA-COMP:12157"/>
        <dbReference type="Rhea" id="RHEA-COMP:12158"/>
        <dbReference type="Rhea" id="RHEA-COMP:12910"/>
        <dbReference type="Rhea" id="RHEA-COMP:19908"/>
        <dbReference type="ChEBI" id="CHEBI:13193"/>
        <dbReference type="ChEBI" id="CHEBI:15378"/>
        <dbReference type="ChEBI" id="CHEBI:17499"/>
        <dbReference type="ChEBI" id="CHEBI:29950"/>
        <dbReference type="ChEBI" id="CHEBI:61963"/>
        <dbReference type="ChEBI" id="CHEBI:90618"/>
        <dbReference type="ChEBI" id="CHEBI:232372"/>
        <dbReference type="ChEBI" id="CHEBI:456215"/>
    </reaction>
</comment>
<comment type="function">
    <text evidence="12 19">Catalyzes the ATP-dependent transfer of a sulfur to tRNA to produce 4-thiouridine in position 8 of tRNAs, which functions as a near-UV photosensor. Also catalyzes the transfer of sulfur to the sulfur carrier protein ThiS, forming ThiS-thiocarboxylate. This is a step in the synthesis of thiazole, in the thiamine biosynthesis pathway. The sulfur is donated as persulfide by IscS.</text>
</comment>
<dbReference type="Gene3D" id="3.40.50.620">
    <property type="entry name" value="HUPs"/>
    <property type="match status" value="1"/>
</dbReference>
<dbReference type="KEGG" id="kme:H0A61_01934"/>
<keyword evidence="3 19" id="KW-0963">Cytoplasm</keyword>
<evidence type="ECO:0000256" key="15">
    <source>
        <dbReference type="ARBA" id="ARBA00071867"/>
    </source>
</evidence>
<keyword evidence="5 19" id="KW-0808">Transferase</keyword>
<dbReference type="PANTHER" id="PTHR43209:SF1">
    <property type="entry name" value="TRNA SULFURTRANSFERASE"/>
    <property type="match status" value="1"/>
</dbReference>
<dbReference type="InterPro" id="IPR004114">
    <property type="entry name" value="THUMP_dom"/>
</dbReference>
<evidence type="ECO:0000256" key="13">
    <source>
        <dbReference type="ARBA" id="ARBA00061472"/>
    </source>
</evidence>
<dbReference type="InterPro" id="IPR054173">
    <property type="entry name" value="ThiI_fer"/>
</dbReference>
<dbReference type="InterPro" id="IPR020536">
    <property type="entry name" value="ThiI_AANH"/>
</dbReference>
<dbReference type="AlphaFoldDB" id="A0A8A0RMD0"/>
<keyword evidence="22" id="KW-1185">Reference proteome</keyword>
<dbReference type="GO" id="GO:0005829">
    <property type="term" value="C:cytosol"/>
    <property type="evidence" value="ECO:0007669"/>
    <property type="project" value="TreeGrafter"/>
</dbReference>
<protein>
    <recommendedName>
        <fullName evidence="15 19">Probable tRNA sulfurtransferase</fullName>
        <ecNumber evidence="14 19">2.8.1.4</ecNumber>
    </recommendedName>
    <alternativeName>
        <fullName evidence="16 19">Sulfur carrier protein ThiS sulfurtransferase</fullName>
    </alternativeName>
    <alternativeName>
        <fullName evidence="17 19">Thiamine biosynthesis protein ThiI</fullName>
    </alternativeName>
    <alternativeName>
        <fullName evidence="18 19">tRNA 4-thiouridine synthase</fullName>
    </alternativeName>
</protein>
<dbReference type="SUPFAM" id="SSF143437">
    <property type="entry name" value="THUMP domain-like"/>
    <property type="match status" value="1"/>
</dbReference>
<name>A0A8A0RMD0_9FIRM</name>
<keyword evidence="4 19" id="KW-0820">tRNA-binding</keyword>
<dbReference type="PROSITE" id="PS51165">
    <property type="entry name" value="THUMP"/>
    <property type="match status" value="1"/>
</dbReference>
<evidence type="ECO:0000256" key="8">
    <source>
        <dbReference type="ARBA" id="ARBA00022884"/>
    </source>
</evidence>
<evidence type="ECO:0000256" key="11">
    <source>
        <dbReference type="ARBA" id="ARBA00052330"/>
    </source>
</evidence>
<evidence type="ECO:0000256" key="6">
    <source>
        <dbReference type="ARBA" id="ARBA00022741"/>
    </source>
</evidence>
<dbReference type="InterPro" id="IPR014729">
    <property type="entry name" value="Rossmann-like_a/b/a_fold"/>
</dbReference>
<comment type="similarity">
    <text evidence="13 19">Belongs to the ThiI family.</text>
</comment>
<comment type="pathway">
    <text evidence="2 19">Cofactor biosynthesis; thiamine diphosphate biosynthesis.</text>
</comment>
<organism evidence="21 22">
    <name type="scientific">Koleobacter methoxysyntrophicus</name>
    <dbReference type="NCBI Taxonomy" id="2751313"/>
    <lineage>
        <taxon>Bacteria</taxon>
        <taxon>Bacillati</taxon>
        <taxon>Bacillota</taxon>
        <taxon>Clostridia</taxon>
        <taxon>Koleobacterales</taxon>
        <taxon>Koleobacteraceae</taxon>
        <taxon>Koleobacter</taxon>
    </lineage>
</organism>
<dbReference type="GO" id="GO:0004810">
    <property type="term" value="F:CCA tRNA nucleotidyltransferase activity"/>
    <property type="evidence" value="ECO:0007669"/>
    <property type="project" value="InterPro"/>
</dbReference>
<proteinExistence type="inferred from homology"/>
<dbReference type="GO" id="GO:0052837">
    <property type="term" value="P:thiazole biosynthetic process"/>
    <property type="evidence" value="ECO:0007669"/>
    <property type="project" value="TreeGrafter"/>
</dbReference>
<dbReference type="Gene3D" id="3.30.2130.30">
    <property type="match status" value="1"/>
</dbReference>
<evidence type="ECO:0000256" key="1">
    <source>
        <dbReference type="ARBA" id="ARBA00004496"/>
    </source>
</evidence>
<sequence length="386" mass="43661">MERVYLISYSEIGLKGENRPFFERTLVSNIRRALKDIPGLEIERFHGRIYVKAEGDLKEIRDRLVKIFGIASISPALRTHPDLDEIKRGALILLQEHKEYNGKTFKVETRRPNKSFPLTSPEVSKVVGAHILKSLNGLKVDVRDPDILVNIEIREKAYIYWEKIPGLRGLPVGVSGKALLLLSGGIDSPVAGWMTMKRGVKIQAIYFHTFPFTSDRAKEKVVDLCRVLSIYNSPIILHVVNFTEVLKVLQKETPSEFLTILMRRMMLRIAERVALKENALGLVTGESIGQVASQTMESLAATNKVADIPIIRPLIAFDKDEIIEKARRIGTYEISIRPYEDCCTVFVPRHPKTRPSLKDVEAAERDLDVDNLVEEGLKRVDVIIVS</sequence>